<keyword evidence="2" id="KW-0472">Membrane</keyword>
<dbReference type="Proteomes" id="UP000680625">
    <property type="component" value="Chromosome"/>
</dbReference>
<keyword evidence="2" id="KW-1133">Transmembrane helix</keyword>
<feature type="transmembrane region" description="Helical" evidence="2">
    <location>
        <begin position="36"/>
        <end position="63"/>
    </location>
</feature>
<proteinExistence type="predicted"/>
<evidence type="ECO:0000313" key="4">
    <source>
        <dbReference type="Proteomes" id="UP000680625"/>
    </source>
</evidence>
<gene>
    <name evidence="3" type="ORF">H9Q19_05060</name>
</gene>
<keyword evidence="2" id="KW-0812">Transmembrane</keyword>
<dbReference type="EMBL" id="CP060791">
    <property type="protein sequence ID" value="QVE49055.1"/>
    <property type="molecule type" value="Genomic_DNA"/>
</dbReference>
<evidence type="ECO:0000256" key="1">
    <source>
        <dbReference type="SAM" id="MobiDB-lite"/>
    </source>
</evidence>
<feature type="compositionally biased region" description="Acidic residues" evidence="1">
    <location>
        <begin position="361"/>
        <end position="377"/>
    </location>
</feature>
<feature type="region of interest" description="Disordered" evidence="1">
    <location>
        <begin position="346"/>
        <end position="377"/>
    </location>
</feature>
<dbReference type="RefSeq" id="WP_213240933.1">
    <property type="nucleotide sequence ID" value="NZ_CP060791.1"/>
</dbReference>
<dbReference type="GeneID" id="301704973"/>
<feature type="transmembrane region" description="Helical" evidence="2">
    <location>
        <begin position="69"/>
        <end position="91"/>
    </location>
</feature>
<keyword evidence="4" id="KW-1185">Reference proteome</keyword>
<feature type="transmembrane region" description="Helical" evidence="2">
    <location>
        <begin position="179"/>
        <end position="197"/>
    </location>
</feature>
<organism evidence="3 4">
    <name type="scientific">Chlamydia crocodili</name>
    <dbReference type="NCBI Taxonomy" id="2766982"/>
    <lineage>
        <taxon>Bacteria</taxon>
        <taxon>Pseudomonadati</taxon>
        <taxon>Chlamydiota</taxon>
        <taxon>Chlamydiia</taxon>
        <taxon>Chlamydiales</taxon>
        <taxon>Chlamydiaceae</taxon>
        <taxon>Chlamydia/Chlamydophila group</taxon>
        <taxon>Chlamydia</taxon>
    </lineage>
</organism>
<name>A0ABX8CDF2_9CHLA</name>
<accession>A0ABX8CDF2</accession>
<evidence type="ECO:0000313" key="3">
    <source>
        <dbReference type="EMBL" id="QVE49055.1"/>
    </source>
</evidence>
<reference evidence="3 4" key="1">
    <citation type="submission" date="2020-08" db="EMBL/GenBank/DDBJ databases">
        <title>Isolation and characterization of novel Chlamydia from Siamese crocodiles (Crocodylus siamensis).</title>
        <authorList>
            <person name="Sariya L."/>
        </authorList>
    </citation>
    <scope>NUCLEOTIDE SEQUENCE [LARGE SCALE GENOMIC DNA]</scope>
    <source>
        <strain evidence="3 4">No. 12</strain>
    </source>
</reference>
<evidence type="ECO:0000256" key="2">
    <source>
        <dbReference type="SAM" id="Phobius"/>
    </source>
</evidence>
<protein>
    <submittedName>
        <fullName evidence="3">IncA family protein</fullName>
    </submittedName>
</protein>
<sequence length="377" mass="40710">MVIPAEIQVRNSQNQVRNISVLANNHNFIKNERQTFLAVIGAFALGIILLLVGVCVLILPLGLTSALSISLGVSGIIIGSAVIAYCLKVVYFQNAIWRKNYLEIKNALRDHGLPIPKEKNTEPVLSILFPSSLDVLTYGRVHCMGKTRTLIALGEIILGIGCIVGAVISQLLLTTWFRPGISLGLGITGAALFIGGLQDIRAFSLSAQGVTHLYLMQYEQELRKTERTVFERSLESAVTRSTLLEHNLQEANTRNLNLTTELTSKSAQITHYKNRISSLELEKLITPAPATSSWLGAISSSISSTSQYISSFLPGTKKAAAPTLATETISSTLLAITYPDTIVEIQGDEQTGDSSSSNDANESDDDFEDASEGLDGS</sequence>
<feature type="transmembrane region" description="Helical" evidence="2">
    <location>
        <begin position="150"/>
        <end position="173"/>
    </location>
</feature>